<dbReference type="Pfam" id="PF03540">
    <property type="entry name" value="TAF10"/>
    <property type="match status" value="1"/>
</dbReference>
<organism evidence="6 7">
    <name type="scientific">Pieris brassicae</name>
    <name type="common">White butterfly</name>
    <name type="synonym">Large white butterfly</name>
    <dbReference type="NCBI Taxonomy" id="7116"/>
    <lineage>
        <taxon>Eukaryota</taxon>
        <taxon>Metazoa</taxon>
        <taxon>Ecdysozoa</taxon>
        <taxon>Arthropoda</taxon>
        <taxon>Hexapoda</taxon>
        <taxon>Insecta</taxon>
        <taxon>Pterygota</taxon>
        <taxon>Neoptera</taxon>
        <taxon>Endopterygota</taxon>
        <taxon>Lepidoptera</taxon>
        <taxon>Glossata</taxon>
        <taxon>Ditrysia</taxon>
        <taxon>Papilionoidea</taxon>
        <taxon>Pieridae</taxon>
        <taxon>Pierinae</taxon>
        <taxon>Pieris</taxon>
    </lineage>
</organism>
<comment type="subcellular location">
    <subcellularLocation>
        <location evidence="1">Nucleus</location>
    </subcellularLocation>
</comment>
<reference evidence="6" key="1">
    <citation type="submission" date="2022-05" db="EMBL/GenBank/DDBJ databases">
        <authorList>
            <person name="Okamura Y."/>
        </authorList>
    </citation>
    <scope>NUCLEOTIDE SEQUENCE</scope>
</reference>
<dbReference type="GO" id="GO:0016251">
    <property type="term" value="F:RNA polymerase II general transcription initiation factor activity"/>
    <property type="evidence" value="ECO:0007669"/>
    <property type="project" value="TreeGrafter"/>
</dbReference>
<keyword evidence="4" id="KW-0539">Nucleus</keyword>
<evidence type="ECO:0000256" key="4">
    <source>
        <dbReference type="ARBA" id="ARBA00023242"/>
    </source>
</evidence>
<dbReference type="PRINTS" id="PR01443">
    <property type="entry name" value="TFIID30KDSUB"/>
</dbReference>
<dbReference type="GO" id="GO:0000124">
    <property type="term" value="C:SAGA complex"/>
    <property type="evidence" value="ECO:0007669"/>
    <property type="project" value="TreeGrafter"/>
</dbReference>
<dbReference type="PANTHER" id="PTHR21242">
    <property type="entry name" value="TRANSCRIPTION INITIATION FACTOR TFIID SUBUNIT 10"/>
    <property type="match status" value="1"/>
</dbReference>
<protein>
    <recommendedName>
        <fullName evidence="8">Transcription initiation factor TFIID subunit 10</fullName>
    </recommendedName>
</protein>
<evidence type="ECO:0000256" key="1">
    <source>
        <dbReference type="ARBA" id="ARBA00004123"/>
    </source>
</evidence>
<evidence type="ECO:0000313" key="7">
    <source>
        <dbReference type="Proteomes" id="UP001152562"/>
    </source>
</evidence>
<comment type="caution">
    <text evidence="6">The sequence shown here is derived from an EMBL/GenBank/DDBJ whole genome shotgun (WGS) entry which is preliminary data.</text>
</comment>
<accession>A0A9P0TR40</accession>
<name>A0A9P0TR40_PIEBR</name>
<keyword evidence="3" id="KW-0804">Transcription</keyword>
<dbReference type="GO" id="GO:1990841">
    <property type="term" value="F:promoter-specific chromatin binding"/>
    <property type="evidence" value="ECO:0007669"/>
    <property type="project" value="TreeGrafter"/>
</dbReference>
<evidence type="ECO:0008006" key="8">
    <source>
        <dbReference type="Google" id="ProtNLM"/>
    </source>
</evidence>
<evidence type="ECO:0000256" key="2">
    <source>
        <dbReference type="ARBA" id="ARBA00023015"/>
    </source>
</evidence>
<dbReference type="GO" id="GO:0006367">
    <property type="term" value="P:transcription initiation at RNA polymerase II promoter"/>
    <property type="evidence" value="ECO:0007669"/>
    <property type="project" value="TreeGrafter"/>
</dbReference>
<dbReference type="Proteomes" id="UP001152562">
    <property type="component" value="Unassembled WGS sequence"/>
</dbReference>
<proteinExistence type="inferred from homology"/>
<dbReference type="CDD" id="cd07982">
    <property type="entry name" value="HFD_TAF10"/>
    <property type="match status" value="1"/>
</dbReference>
<comment type="similarity">
    <text evidence="5">Belongs to the TAF10 family.</text>
</comment>
<dbReference type="EMBL" id="CALOZG010000040">
    <property type="protein sequence ID" value="CAH4034510.1"/>
    <property type="molecule type" value="Genomic_DNA"/>
</dbReference>
<dbReference type="GO" id="GO:0005669">
    <property type="term" value="C:transcription factor TFIID complex"/>
    <property type="evidence" value="ECO:0007669"/>
    <property type="project" value="TreeGrafter"/>
</dbReference>
<dbReference type="AlphaFoldDB" id="A0A9P0TR40"/>
<dbReference type="InterPro" id="IPR003923">
    <property type="entry name" value="TAF10"/>
</dbReference>
<sequence>MFKSGDIELFRDHGKHRGSQFFILCTKKGMQMSRMNSPSVGDDDGGVGHALSDFLLQLENYTPSVPDSVVAYYLNMSGFESQDPRLIRLIALAAQKFLSDIANDALQHCKMRTSSQISMSKNQKGPKEKKYVMTMEDLVPALQEYGIVAKKPHYFV</sequence>
<evidence type="ECO:0000256" key="3">
    <source>
        <dbReference type="ARBA" id="ARBA00023163"/>
    </source>
</evidence>
<keyword evidence="2" id="KW-0805">Transcription regulation</keyword>
<evidence type="ECO:0000256" key="5">
    <source>
        <dbReference type="ARBA" id="ARBA00025730"/>
    </source>
</evidence>
<keyword evidence="7" id="KW-1185">Reference proteome</keyword>
<dbReference type="PANTHER" id="PTHR21242:SF0">
    <property type="entry name" value="TRANSCRIPTION INITIATION FACTOR TFIID SUBUNIT 10"/>
    <property type="match status" value="1"/>
</dbReference>
<evidence type="ECO:0000313" key="6">
    <source>
        <dbReference type="EMBL" id="CAH4034510.1"/>
    </source>
</evidence>
<gene>
    <name evidence="6" type="ORF">PIBRA_LOCUS10691</name>
</gene>